<dbReference type="PANTHER" id="PTHR10822:SF29">
    <property type="entry name" value="DIVISION ABNORMALLY DELAYED PROTEIN"/>
    <property type="match status" value="1"/>
</dbReference>
<evidence type="ECO:0000256" key="13">
    <source>
        <dbReference type="SAM" id="MobiDB-lite"/>
    </source>
</evidence>
<dbReference type="STRING" id="35570.A0A1I8PGG7"/>
<evidence type="ECO:0000256" key="2">
    <source>
        <dbReference type="ARBA" id="ARBA00010260"/>
    </source>
</evidence>
<feature type="compositionally biased region" description="Basic and acidic residues" evidence="13">
    <location>
        <begin position="569"/>
        <end position="581"/>
    </location>
</feature>
<evidence type="ECO:0000256" key="1">
    <source>
        <dbReference type="ARBA" id="ARBA00004609"/>
    </source>
</evidence>
<evidence type="ECO:0000256" key="3">
    <source>
        <dbReference type="ARBA" id="ARBA00022475"/>
    </source>
</evidence>
<comment type="subcellular location">
    <subcellularLocation>
        <location evidence="1 12">Cell membrane</location>
        <topology evidence="1 12">Lipid-anchor</topology>
        <topology evidence="1 12">GPI-anchor</topology>
    </subcellularLocation>
</comment>
<protein>
    <recommendedName>
        <fullName evidence="16">Division abnormally delayed protein</fullName>
    </recommendedName>
</protein>
<comment type="similarity">
    <text evidence="2 11">Belongs to the glypican family.</text>
</comment>
<proteinExistence type="inferred from homology"/>
<evidence type="ECO:0000313" key="14">
    <source>
        <dbReference type="EnsemblMetazoa" id="SCAU007837-PA"/>
    </source>
</evidence>
<evidence type="ECO:0000313" key="15">
    <source>
        <dbReference type="Proteomes" id="UP000095300"/>
    </source>
</evidence>
<evidence type="ECO:0000256" key="11">
    <source>
        <dbReference type="RuleBase" id="RU003518"/>
    </source>
</evidence>
<dbReference type="GO" id="GO:0098552">
    <property type="term" value="C:side of membrane"/>
    <property type="evidence" value="ECO:0007669"/>
    <property type="project" value="UniProtKB-KW"/>
</dbReference>
<dbReference type="AlphaFoldDB" id="A0A1I8PGG7"/>
<evidence type="ECO:0000256" key="10">
    <source>
        <dbReference type="ARBA" id="ARBA00023288"/>
    </source>
</evidence>
<evidence type="ECO:0000256" key="8">
    <source>
        <dbReference type="ARBA" id="ARBA00023180"/>
    </source>
</evidence>
<dbReference type="Proteomes" id="UP000095300">
    <property type="component" value="Unassembled WGS sequence"/>
</dbReference>
<dbReference type="Pfam" id="PF01153">
    <property type="entry name" value="Glypican"/>
    <property type="match status" value="1"/>
</dbReference>
<reference evidence="15" key="1">
    <citation type="submission" date="2015-05" db="EMBL/GenBank/DDBJ databases">
        <authorList>
            <person name="Wilson R.K."/>
            <person name="Warren W.C."/>
            <person name="Olafson P."/>
        </authorList>
    </citation>
    <scope>NUCLEOTIDE SEQUENCE [LARGE SCALE GENOMIC DNA]</scope>
    <source>
        <strain evidence="15">USDA</strain>
    </source>
</reference>
<evidence type="ECO:0000256" key="9">
    <source>
        <dbReference type="ARBA" id="ARBA00023207"/>
    </source>
</evidence>
<sequence length="664" mass="74605">MASKPNLPRQQPSSLGKSSYLTSRLDNLMKSLALACLLLATVCVVSTSAKSLDLTHDLDTTNSYLESSSHRHHQATSLHHQSHSLHHHNRNRRLQRRDSNSKDGNNQHCNDVRVEFEAIDIKLPQHFNEKGAQCGGHCCTNSTEIELRKKAAADFERSLHHHTKSLRGILESTANLFESHVLELAQQSENRTLNVFSQVYKRMLPLSRKLIVQLYSEITSNIKSTGSNALNANTLESVIHKFFVNLFPVAYHQVVHLNKQSYGELHEDYINCLKHVYDDVQPFGTIPKEISRNLMQSIQTAHIFINALHQSAEVLSETDDLYAAHLSESCQRHLLKMSYCPRCNGLLKSHVKTCYSYCMNVLRGCSAQYAGVLDSPWSNVVDALDNLVTMHIRSDTGIVTVIKQLDGKLSETIMKAMENGPELEKLVKKTCGTPRLLPSSTSDSEHKPQMPHNMKWATPVDSELLRFLSTIDKSKDFYSNIVNNVCDDEEMQRSDRHCWMGDRIGDYTQLVMTPGTDTQRYNPEVPFESTSQPTKLNEMVDKLLKVRKTIATAIPSTTRTFNDVQSDMAGRDDEGSGRMTDDVDDDEYRMQGSGDGDGSGDGATSLPYDPRTNNNEDNEILPPSTKSPASKIDSSMSLAALFCLLLVMHQTFSTTIRSYKLKLN</sequence>
<evidence type="ECO:0000256" key="7">
    <source>
        <dbReference type="ARBA" id="ARBA00023136"/>
    </source>
</evidence>
<evidence type="ECO:0008006" key="16">
    <source>
        <dbReference type="Google" id="ProtNLM"/>
    </source>
</evidence>
<keyword evidence="10 12" id="KW-0449">Lipoprotein</keyword>
<keyword evidence="5" id="KW-0732">Signal</keyword>
<accession>A0A1I8PGG7</accession>
<dbReference type="PANTHER" id="PTHR10822">
    <property type="entry name" value="GLYPICAN"/>
    <property type="match status" value="1"/>
</dbReference>
<feature type="region of interest" description="Disordered" evidence="13">
    <location>
        <begin position="65"/>
        <end position="108"/>
    </location>
</feature>
<dbReference type="GO" id="GO:0090263">
    <property type="term" value="P:positive regulation of canonical Wnt signaling pathway"/>
    <property type="evidence" value="ECO:0007669"/>
    <property type="project" value="TreeGrafter"/>
</dbReference>
<evidence type="ECO:0000256" key="6">
    <source>
        <dbReference type="ARBA" id="ARBA00022974"/>
    </source>
</evidence>
<keyword evidence="9 12" id="KW-0357">Heparan sulfate</keyword>
<dbReference type="GO" id="GO:1905475">
    <property type="term" value="P:regulation of protein localization to membrane"/>
    <property type="evidence" value="ECO:0007669"/>
    <property type="project" value="TreeGrafter"/>
</dbReference>
<keyword evidence="15" id="KW-1185">Reference proteome</keyword>
<dbReference type="OrthoDB" id="6380619at2759"/>
<name>A0A1I8PGG7_STOCA</name>
<keyword evidence="8" id="KW-0325">Glycoprotein</keyword>
<dbReference type="VEuPathDB" id="VectorBase:SCAU007837"/>
<dbReference type="GO" id="GO:0005886">
    <property type="term" value="C:plasma membrane"/>
    <property type="evidence" value="ECO:0007669"/>
    <property type="project" value="UniProtKB-SubCell"/>
</dbReference>
<evidence type="ECO:0000256" key="4">
    <source>
        <dbReference type="ARBA" id="ARBA00022622"/>
    </source>
</evidence>
<feature type="compositionally biased region" description="Basic residues" evidence="13">
    <location>
        <begin position="70"/>
        <end position="95"/>
    </location>
</feature>
<reference evidence="14" key="2">
    <citation type="submission" date="2020-05" db="UniProtKB">
        <authorList>
            <consortium name="EnsemblMetazoa"/>
        </authorList>
    </citation>
    <scope>IDENTIFICATION</scope>
    <source>
        <strain evidence="14">USDA</strain>
    </source>
</reference>
<keyword evidence="4 12" id="KW-0336">GPI-anchor</keyword>
<dbReference type="GO" id="GO:0016477">
    <property type="term" value="P:cell migration"/>
    <property type="evidence" value="ECO:0007669"/>
    <property type="project" value="TreeGrafter"/>
</dbReference>
<organism evidence="14 15">
    <name type="scientific">Stomoxys calcitrans</name>
    <name type="common">Stable fly</name>
    <name type="synonym">Conops calcitrans</name>
    <dbReference type="NCBI Taxonomy" id="35570"/>
    <lineage>
        <taxon>Eukaryota</taxon>
        <taxon>Metazoa</taxon>
        <taxon>Ecdysozoa</taxon>
        <taxon>Arthropoda</taxon>
        <taxon>Hexapoda</taxon>
        <taxon>Insecta</taxon>
        <taxon>Pterygota</taxon>
        <taxon>Neoptera</taxon>
        <taxon>Endopterygota</taxon>
        <taxon>Diptera</taxon>
        <taxon>Brachycera</taxon>
        <taxon>Muscomorpha</taxon>
        <taxon>Muscoidea</taxon>
        <taxon>Muscidae</taxon>
        <taxon>Stomoxys</taxon>
    </lineage>
</organism>
<evidence type="ECO:0000256" key="5">
    <source>
        <dbReference type="ARBA" id="ARBA00022729"/>
    </source>
</evidence>
<feature type="region of interest" description="Disordered" evidence="13">
    <location>
        <begin position="561"/>
        <end position="630"/>
    </location>
</feature>
<keyword evidence="7 12" id="KW-0472">Membrane</keyword>
<dbReference type="InterPro" id="IPR001863">
    <property type="entry name" value="Glypican"/>
</dbReference>
<keyword evidence="6 12" id="KW-0654">Proteoglycan</keyword>
<evidence type="ECO:0000256" key="12">
    <source>
        <dbReference type="RuleBase" id="RU003519"/>
    </source>
</evidence>
<dbReference type="GO" id="GO:0009986">
    <property type="term" value="C:cell surface"/>
    <property type="evidence" value="ECO:0007669"/>
    <property type="project" value="TreeGrafter"/>
</dbReference>
<dbReference type="EnsemblMetazoa" id="SCAU007837-RB">
    <property type="protein sequence ID" value="SCAU007837-PB"/>
    <property type="gene ID" value="SCAU007837"/>
</dbReference>
<comment type="function">
    <text evidence="12">Cell surface proteoglycan.</text>
</comment>
<gene>
    <name evidence="14" type="primary">106086620</name>
</gene>
<dbReference type="GO" id="GO:0005576">
    <property type="term" value="C:extracellular region"/>
    <property type="evidence" value="ECO:0007669"/>
    <property type="project" value="TreeGrafter"/>
</dbReference>
<keyword evidence="3" id="KW-1003">Cell membrane</keyword>
<dbReference type="EnsemblMetazoa" id="SCAU007837-RA">
    <property type="protein sequence ID" value="SCAU007837-PA"/>
    <property type="gene ID" value="SCAU007837"/>
</dbReference>